<reference evidence="1" key="1">
    <citation type="submission" date="2021-12" db="EMBL/GenBank/DDBJ databases">
        <authorList>
            <person name="King R."/>
        </authorList>
    </citation>
    <scope>NUCLEOTIDE SEQUENCE</scope>
</reference>
<organism evidence="1 2">
    <name type="scientific">Diatraea saccharalis</name>
    <name type="common">sugarcane borer</name>
    <dbReference type="NCBI Taxonomy" id="40085"/>
    <lineage>
        <taxon>Eukaryota</taxon>
        <taxon>Metazoa</taxon>
        <taxon>Ecdysozoa</taxon>
        <taxon>Arthropoda</taxon>
        <taxon>Hexapoda</taxon>
        <taxon>Insecta</taxon>
        <taxon>Pterygota</taxon>
        <taxon>Neoptera</taxon>
        <taxon>Endopterygota</taxon>
        <taxon>Lepidoptera</taxon>
        <taxon>Glossata</taxon>
        <taxon>Ditrysia</taxon>
        <taxon>Pyraloidea</taxon>
        <taxon>Crambidae</taxon>
        <taxon>Crambinae</taxon>
        <taxon>Diatraea</taxon>
    </lineage>
</organism>
<name>A0A9N9N1L9_9NEOP</name>
<dbReference type="EMBL" id="OU893332">
    <property type="protein sequence ID" value="CAG9782274.1"/>
    <property type="molecule type" value="Genomic_DNA"/>
</dbReference>
<keyword evidence="2" id="KW-1185">Reference proteome</keyword>
<reference evidence="1" key="2">
    <citation type="submission" date="2022-10" db="EMBL/GenBank/DDBJ databases">
        <authorList>
            <consortium name="ENA_rothamsted_submissions"/>
            <consortium name="culmorum"/>
            <person name="King R."/>
        </authorList>
    </citation>
    <scope>NUCLEOTIDE SEQUENCE</scope>
</reference>
<evidence type="ECO:0000313" key="1">
    <source>
        <dbReference type="EMBL" id="CAG9782274.1"/>
    </source>
</evidence>
<accession>A0A9N9N1L9</accession>
<dbReference type="OrthoDB" id="7455060at2759"/>
<gene>
    <name evidence="1" type="ORF">DIATSA_LOCUS548</name>
</gene>
<dbReference type="AlphaFoldDB" id="A0A9N9N1L9"/>
<proteinExistence type="predicted"/>
<protein>
    <submittedName>
        <fullName evidence="1">Uncharacterized protein</fullName>
    </submittedName>
</protein>
<sequence length="127" mass="13878">MPAPCEPCKDSCKDGAAACKDNCTCEANCSDCSTKQGTKPNEKLTHSLKAIYYRVSYETVEEYYSDKEYDTEGYGKAGLKDLGDTGAERGTTTAAASPRVHFETVAKILTINSNHLKENEIIYSDTT</sequence>
<dbReference type="Proteomes" id="UP001153714">
    <property type="component" value="Chromosome 1"/>
</dbReference>
<evidence type="ECO:0000313" key="2">
    <source>
        <dbReference type="Proteomes" id="UP001153714"/>
    </source>
</evidence>